<proteinExistence type="inferred from homology"/>
<gene>
    <name evidence="2" type="ORF">WJX72_011183</name>
</gene>
<evidence type="ECO:0008006" key="4">
    <source>
        <dbReference type="Google" id="ProtNLM"/>
    </source>
</evidence>
<dbReference type="Proteomes" id="UP001489004">
    <property type="component" value="Unassembled WGS sequence"/>
</dbReference>
<comment type="similarity">
    <text evidence="1">Belongs to the BolA/IbaG family.</text>
</comment>
<keyword evidence="3" id="KW-1185">Reference proteome</keyword>
<dbReference type="Gene3D" id="3.10.20.90">
    <property type="entry name" value="Phosphatidylinositol 3-kinase Catalytic Subunit, Chain A, domain 1"/>
    <property type="match status" value="1"/>
</dbReference>
<name>A0AAW1PGY6_9CHLO</name>
<dbReference type="InterPro" id="IPR002634">
    <property type="entry name" value="BolA"/>
</dbReference>
<evidence type="ECO:0000313" key="2">
    <source>
        <dbReference type="EMBL" id="KAK9807847.1"/>
    </source>
</evidence>
<evidence type="ECO:0000256" key="1">
    <source>
        <dbReference type="RuleBase" id="RU003860"/>
    </source>
</evidence>
<dbReference type="AlphaFoldDB" id="A0AAW1PGY6"/>
<evidence type="ECO:0000313" key="3">
    <source>
        <dbReference type="Proteomes" id="UP001489004"/>
    </source>
</evidence>
<dbReference type="Pfam" id="PF01722">
    <property type="entry name" value="BolA"/>
    <property type="match status" value="1"/>
</dbReference>
<protein>
    <recommendedName>
        <fullName evidence="4">BolA-like protein</fullName>
    </recommendedName>
</protein>
<reference evidence="2 3" key="1">
    <citation type="journal article" date="2024" name="Nat. Commun.">
        <title>Phylogenomics reveals the evolutionary origins of lichenization in chlorophyte algae.</title>
        <authorList>
            <person name="Puginier C."/>
            <person name="Libourel C."/>
            <person name="Otte J."/>
            <person name="Skaloud P."/>
            <person name="Haon M."/>
            <person name="Grisel S."/>
            <person name="Petersen M."/>
            <person name="Berrin J.G."/>
            <person name="Delaux P.M."/>
            <person name="Dal Grande F."/>
            <person name="Keller J."/>
        </authorList>
    </citation>
    <scope>NUCLEOTIDE SEQUENCE [LARGE SCALE GENOMIC DNA]</scope>
    <source>
        <strain evidence="2 3">SAG 2043</strain>
    </source>
</reference>
<comment type="caution">
    <text evidence="2">The sequence shown here is derived from an EMBL/GenBank/DDBJ whole genome shotgun (WGS) entry which is preliminary data.</text>
</comment>
<dbReference type="EMBL" id="JALJOR010000012">
    <property type="protein sequence ID" value="KAK9807847.1"/>
    <property type="molecule type" value="Genomic_DNA"/>
</dbReference>
<sequence length="149" mass="16300">MYGRCAFREVCSTSHRTALPAPSLRPAAFNGGPRRGDVSYLQRGDRHTKLQRGLKPLHAEPEQAQVVPAELMESMKAKISEALATEEVDVTDTYGDGRHVSIDVVADSFEGLSSVARQRLVYKAIWMELQGAVHAVDALITRTPAEAGR</sequence>
<dbReference type="SUPFAM" id="SSF82657">
    <property type="entry name" value="BolA-like"/>
    <property type="match status" value="1"/>
</dbReference>
<organism evidence="2 3">
    <name type="scientific">[Myrmecia] bisecta</name>
    <dbReference type="NCBI Taxonomy" id="41462"/>
    <lineage>
        <taxon>Eukaryota</taxon>
        <taxon>Viridiplantae</taxon>
        <taxon>Chlorophyta</taxon>
        <taxon>core chlorophytes</taxon>
        <taxon>Trebouxiophyceae</taxon>
        <taxon>Trebouxiales</taxon>
        <taxon>Trebouxiaceae</taxon>
        <taxon>Myrmecia</taxon>
    </lineage>
</organism>
<accession>A0AAW1PGY6</accession>
<dbReference type="InterPro" id="IPR036065">
    <property type="entry name" value="BolA-like_sf"/>
</dbReference>
<dbReference type="GO" id="GO:0016226">
    <property type="term" value="P:iron-sulfur cluster assembly"/>
    <property type="evidence" value="ECO:0007669"/>
    <property type="project" value="TreeGrafter"/>
</dbReference>
<dbReference type="PANTHER" id="PTHR46230:SF4">
    <property type="entry name" value="PROTEIN BOLA4, CHLOROPLASTIC_MITOCHONDRIAL"/>
    <property type="match status" value="1"/>
</dbReference>
<dbReference type="PANTHER" id="PTHR46230">
    <property type="match status" value="1"/>
</dbReference>